<evidence type="ECO:0000259" key="1">
    <source>
        <dbReference type="PROSITE" id="PS50181"/>
    </source>
</evidence>
<protein>
    <recommendedName>
        <fullName evidence="1">F-box domain-containing protein</fullName>
    </recommendedName>
</protein>
<dbReference type="Proteomes" id="UP000017559">
    <property type="component" value="Unassembled WGS sequence"/>
</dbReference>
<accession>V2WE74</accession>
<sequence>MMASFPLEIWIAIIAHLPGDNLYKLLGVNRSVFNYVMDKLYEQVGVMIVWNSRRAIGSNVKQLKYPSVASRARLLRIDIPPSYSKFNYRGPFVNVVDRLGKKLSQQQRSKAITYFVPVDEHGALFTNVECLQILVGDAVIYKPFMSFIGTFWGANSSHLHTLHLQFDESMLHTLMSPLLGSVPNLPNLTDFTFFAWNYDAKERKPTATGLQVREMTSWIISILSSSAHALRSLSLLLPQEIHTTDLFYAMAHTPLPHLQRFLFAQSSGKDSFPSPGSGSDNVGDVLSKFLEVHCKHNLEHLILEPFFFVSWRGRDTVKEINSYLTWLKGSLVSLDLPNLRILQVGLPTYLNEECYIDSHGNPCLSRMSDRLDTLVLLAHVVQTQHLPLLFPLPNYRLRKLSILIDAFTSKCLDLLARNLPGLKALELRFSQIGIVESDLRWVRYLDWSHDEDCESFVTDLQRYRNSDQWFLKDLSLVCLYPLEGTIPQVILDALSGYIPVATAMVRVGDSSADYYFKSDSNTFLEI</sequence>
<proteinExistence type="predicted"/>
<dbReference type="AlphaFoldDB" id="V2WE74"/>
<name>V2WE74_MONRO</name>
<feature type="domain" description="F-box" evidence="1">
    <location>
        <begin position="1"/>
        <end position="44"/>
    </location>
</feature>
<keyword evidence="3" id="KW-1185">Reference proteome</keyword>
<evidence type="ECO:0000313" key="2">
    <source>
        <dbReference type="EMBL" id="ESK85113.1"/>
    </source>
</evidence>
<dbReference type="EMBL" id="AWSO01001141">
    <property type="protein sequence ID" value="ESK85113.1"/>
    <property type="molecule type" value="Genomic_DNA"/>
</dbReference>
<dbReference type="HOGENOM" id="CLU_028894_0_0_1"/>
<comment type="caution">
    <text evidence="2">The sequence shown here is derived from an EMBL/GenBank/DDBJ whole genome shotgun (WGS) entry which is preliminary data.</text>
</comment>
<organism evidence="2 3">
    <name type="scientific">Moniliophthora roreri (strain MCA 2997)</name>
    <name type="common">Cocoa frosty pod rot fungus</name>
    <name type="synonym">Crinipellis roreri</name>
    <dbReference type="NCBI Taxonomy" id="1381753"/>
    <lineage>
        <taxon>Eukaryota</taxon>
        <taxon>Fungi</taxon>
        <taxon>Dikarya</taxon>
        <taxon>Basidiomycota</taxon>
        <taxon>Agaricomycotina</taxon>
        <taxon>Agaricomycetes</taxon>
        <taxon>Agaricomycetidae</taxon>
        <taxon>Agaricales</taxon>
        <taxon>Marasmiineae</taxon>
        <taxon>Marasmiaceae</taxon>
        <taxon>Moniliophthora</taxon>
    </lineage>
</organism>
<dbReference type="PROSITE" id="PS50181">
    <property type="entry name" value="FBOX"/>
    <property type="match status" value="1"/>
</dbReference>
<dbReference type="OrthoDB" id="3049838at2759"/>
<dbReference type="KEGG" id="mrr:Moror_3607"/>
<reference evidence="2 3" key="1">
    <citation type="journal article" date="2014" name="BMC Genomics">
        <title>Genome and secretome analysis of the hemibiotrophic fungal pathogen, Moniliophthora roreri, which causes frosty pod rot disease of cacao: mechanisms of the biotrophic and necrotrophic phases.</title>
        <authorList>
            <person name="Meinhardt L.W."/>
            <person name="Costa G.G.L."/>
            <person name="Thomazella D.P.T."/>
            <person name="Teixeira P.J.P.L."/>
            <person name="Carazzolle M.F."/>
            <person name="Schuster S.C."/>
            <person name="Carlson J.E."/>
            <person name="Guiltinan M.J."/>
            <person name="Mieczkowski P."/>
            <person name="Farmer A."/>
            <person name="Ramaraj T."/>
            <person name="Crozier J."/>
            <person name="Davis R.E."/>
            <person name="Shao J."/>
            <person name="Melnick R.L."/>
            <person name="Pereira G.A.G."/>
            <person name="Bailey B.A."/>
        </authorList>
    </citation>
    <scope>NUCLEOTIDE SEQUENCE [LARGE SCALE GENOMIC DNA]</scope>
    <source>
        <strain evidence="2 3">MCA 2997</strain>
    </source>
</reference>
<dbReference type="InterPro" id="IPR001810">
    <property type="entry name" value="F-box_dom"/>
</dbReference>
<evidence type="ECO:0000313" key="3">
    <source>
        <dbReference type="Proteomes" id="UP000017559"/>
    </source>
</evidence>
<gene>
    <name evidence="2" type="ORF">Moror_3607</name>
</gene>